<dbReference type="EMBL" id="SHAH01000052">
    <property type="protein sequence ID" value="RZO75566.1"/>
    <property type="molecule type" value="Genomic_DNA"/>
</dbReference>
<reference evidence="1 2" key="1">
    <citation type="submission" date="2019-02" db="EMBL/GenBank/DDBJ databases">
        <title>Prokaryotic population dynamics and viral predation in marine succession experiment using metagenomics: the confinement effect.</title>
        <authorList>
            <person name="Haro-Moreno J.M."/>
            <person name="Rodriguez-Valera F."/>
            <person name="Lopez-Perez M."/>
        </authorList>
    </citation>
    <scope>NUCLEOTIDE SEQUENCE [LARGE SCALE GENOMIC DNA]</scope>
    <source>
        <strain evidence="1">MED-G158</strain>
    </source>
</reference>
<accession>A0A520RZC7</accession>
<evidence type="ECO:0000313" key="1">
    <source>
        <dbReference type="EMBL" id="RZO75566.1"/>
    </source>
</evidence>
<gene>
    <name evidence="1" type="ORF">EVA69_04070</name>
</gene>
<evidence type="ECO:0000313" key="2">
    <source>
        <dbReference type="Proteomes" id="UP000320404"/>
    </source>
</evidence>
<organism evidence="1 2">
    <name type="scientific">OM182 bacterium</name>
    <dbReference type="NCBI Taxonomy" id="2510334"/>
    <lineage>
        <taxon>Bacteria</taxon>
        <taxon>Pseudomonadati</taxon>
        <taxon>Pseudomonadota</taxon>
        <taxon>Gammaproteobacteria</taxon>
        <taxon>OMG group</taxon>
        <taxon>OM182 clade</taxon>
    </lineage>
</organism>
<dbReference type="NCBIfam" id="NF046101">
    <property type="entry name" value="PA3496_fam"/>
    <property type="match status" value="1"/>
</dbReference>
<protein>
    <submittedName>
        <fullName evidence="1">Uncharacterized protein</fullName>
    </submittedName>
</protein>
<proteinExistence type="predicted"/>
<dbReference type="AlphaFoldDB" id="A0A520RZC7"/>
<dbReference type="InterPro" id="IPR058059">
    <property type="entry name" value="PA3496-like"/>
</dbReference>
<sequence length="77" mass="9095">MKEQNWKENDELAKEFIEANGSLIEEAEVTLEAKAATPQSKSQLTELRRRIEERLDSKRIALEFEYDDFDDLDDNFQ</sequence>
<comment type="caution">
    <text evidence="1">The sequence shown here is derived from an EMBL/GenBank/DDBJ whole genome shotgun (WGS) entry which is preliminary data.</text>
</comment>
<name>A0A520RZC7_9GAMM</name>
<dbReference type="Proteomes" id="UP000320404">
    <property type="component" value="Unassembled WGS sequence"/>
</dbReference>